<feature type="transmembrane region" description="Helical" evidence="1">
    <location>
        <begin position="373"/>
        <end position="397"/>
    </location>
</feature>
<sequence length="723" mass="75080">MSAIVRFSAAVAFSADRRQRWRQFCLIGSAALAAFLILLSCALGLLSVTSPVRAGSLLGVPTTAQAEGVPGLSPDGAVAAVVERGTLAMGRQVPTVWIEPMLGHEDDPAAVPRGLTTLPDPGEAVLSPALVSAGYTAEDLGWLSSDAGSGSGGAIGYEGLAAASEPLIFVRPAPGATLGEGGAITYIATFTESDPNAVYGGYSYDPEVISSSMMIPGVLMYLIAPSIALLISSSRARSLVRDERLRFLHLLGASSFRARAAMALETALLGIVGSLIGALVYAVSSRWLTVIPATSVRLLPGDLVLPWWAYSLPVAAVTGCAAVCGALGRIRLRRNGGRARAGHRIAVAALVLSVVCVMTAATPWVSSSYGSTVLFSGTIGMLIALPLAVPAITAGVARSMSGTKSPVLWAAARRLRHDSVHLSRIASIMGMLIIVVSVAISLWASAAATQAEGSAPSETQVLAVGWRGDPDSGLSAARRAFADVHRDVLIVPVLSQDDSKGPLPRLLDIDDCNSFTAFFGGDASVLCTPGRSTALSDFAEQNTGMRIPDSSARLLPSGGLGEDVMIYSKAPLAVEDVQRTLGFLPALNIALPAHSTTAPLPLVQWLIAGALAAFLILGMAIAREIGDRNVEDADRDLLYQRLGLSWRTADRLSWMVLLIPLLVSAATAFVCSLVIAYAGEVLQFARGDTVKLLAVAAVSLALPVSAVLVSIPARRATTAAVRQ</sequence>
<feature type="transmembrane region" description="Helical" evidence="1">
    <location>
        <begin position="307"/>
        <end position="330"/>
    </location>
</feature>
<feature type="transmembrane region" description="Helical" evidence="1">
    <location>
        <begin position="602"/>
        <end position="622"/>
    </location>
</feature>
<organism evidence="2 3">
    <name type="scientific">Brachybacterium equifaecis</name>
    <dbReference type="NCBI Taxonomy" id="2910770"/>
    <lineage>
        <taxon>Bacteria</taxon>
        <taxon>Bacillati</taxon>
        <taxon>Actinomycetota</taxon>
        <taxon>Actinomycetes</taxon>
        <taxon>Micrococcales</taxon>
        <taxon>Dermabacteraceae</taxon>
        <taxon>Brachybacterium</taxon>
    </lineage>
</organism>
<evidence type="ECO:0008006" key="4">
    <source>
        <dbReference type="Google" id="ProtNLM"/>
    </source>
</evidence>
<feature type="transmembrane region" description="Helical" evidence="1">
    <location>
        <begin position="267"/>
        <end position="287"/>
    </location>
</feature>
<feature type="transmembrane region" description="Helical" evidence="1">
    <location>
        <begin position="690"/>
        <end position="713"/>
    </location>
</feature>
<dbReference type="EMBL" id="JAKNCJ010000001">
    <property type="protein sequence ID" value="MCL6422178.1"/>
    <property type="molecule type" value="Genomic_DNA"/>
</dbReference>
<evidence type="ECO:0000313" key="2">
    <source>
        <dbReference type="EMBL" id="MCL6422178.1"/>
    </source>
</evidence>
<protein>
    <recommendedName>
        <fullName evidence="4">ABC3 transporter permease protein domain-containing protein</fullName>
    </recommendedName>
</protein>
<keyword evidence="3" id="KW-1185">Reference proteome</keyword>
<feature type="transmembrane region" description="Helical" evidence="1">
    <location>
        <begin position="213"/>
        <end position="231"/>
    </location>
</feature>
<evidence type="ECO:0000256" key="1">
    <source>
        <dbReference type="SAM" id="Phobius"/>
    </source>
</evidence>
<proteinExistence type="predicted"/>
<accession>A0ABT0QY99</accession>
<feature type="transmembrane region" description="Helical" evidence="1">
    <location>
        <begin position="342"/>
        <end position="361"/>
    </location>
</feature>
<feature type="transmembrane region" description="Helical" evidence="1">
    <location>
        <begin position="24"/>
        <end position="46"/>
    </location>
</feature>
<keyword evidence="1" id="KW-1133">Transmembrane helix</keyword>
<dbReference type="Proteomes" id="UP001203761">
    <property type="component" value="Unassembled WGS sequence"/>
</dbReference>
<name>A0ABT0QY99_9MICO</name>
<keyword evidence="1" id="KW-0472">Membrane</keyword>
<keyword evidence="1" id="KW-0812">Transmembrane</keyword>
<evidence type="ECO:0000313" key="3">
    <source>
        <dbReference type="Proteomes" id="UP001203761"/>
    </source>
</evidence>
<reference evidence="2" key="1">
    <citation type="submission" date="2022-02" db="EMBL/GenBank/DDBJ databases">
        <authorList>
            <person name="Lee M."/>
            <person name="Kim S.-J."/>
            <person name="Jung M.-Y."/>
        </authorList>
    </citation>
    <scope>NUCLEOTIDE SEQUENCE</scope>
    <source>
        <strain evidence="2">JHP9</strain>
    </source>
</reference>
<gene>
    <name evidence="2" type="ORF">Bequi_02015</name>
</gene>
<feature type="transmembrane region" description="Helical" evidence="1">
    <location>
        <begin position="422"/>
        <end position="444"/>
    </location>
</feature>
<feature type="transmembrane region" description="Helical" evidence="1">
    <location>
        <begin position="654"/>
        <end position="678"/>
    </location>
</feature>
<comment type="caution">
    <text evidence="2">The sequence shown here is derived from an EMBL/GenBank/DDBJ whole genome shotgun (WGS) entry which is preliminary data.</text>
</comment>
<dbReference type="RefSeq" id="WP_249736333.1">
    <property type="nucleotide sequence ID" value="NZ_JAKNCJ010000001.1"/>
</dbReference>